<dbReference type="GeneID" id="26625696"/>
<keyword evidence="3" id="KW-1185">Reference proteome</keyword>
<keyword evidence="1" id="KW-0812">Transmembrane</keyword>
<gene>
    <name evidence="2" type="ORF">SBVP1_0100</name>
</gene>
<proteinExistence type="predicted"/>
<protein>
    <submittedName>
        <fullName evidence="2">Uncharacterized protein</fullName>
    </submittedName>
</protein>
<feature type="transmembrane region" description="Helical" evidence="1">
    <location>
        <begin position="12"/>
        <end position="29"/>
    </location>
</feature>
<dbReference type="KEGG" id="vg:26625696"/>
<evidence type="ECO:0000256" key="1">
    <source>
        <dbReference type="SAM" id="Phobius"/>
    </source>
</evidence>
<keyword evidence="1" id="KW-1133">Transmembrane helix</keyword>
<reference evidence="2 3" key="1">
    <citation type="submission" date="2014-12" db="EMBL/GenBank/DDBJ databases">
        <title>Complete genome sequences of three Vibrio cholerae specific bacteriophages.</title>
        <authorList>
            <person name="Bhandare S.G."/>
            <person name="Warry A."/>
            <person name="Emes R.D."/>
            <person name="Hooton S.P.T."/>
            <person name="Barrow P.A."/>
            <person name="Atterbury R.J."/>
        </authorList>
    </citation>
    <scope>NUCLEOTIDE SEQUENCE [LARGE SCALE GENOMIC DNA]</scope>
</reference>
<dbReference type="Proteomes" id="UP000031803">
    <property type="component" value="Segment"/>
</dbReference>
<accession>A0A0B5H8N7</accession>
<evidence type="ECO:0000313" key="2">
    <source>
        <dbReference type="EMBL" id="AJF40758.1"/>
    </source>
</evidence>
<dbReference type="EMBL" id="KP280062">
    <property type="protein sequence ID" value="AJF40758.1"/>
    <property type="molecule type" value="Genomic_DNA"/>
</dbReference>
<dbReference type="RefSeq" id="YP_009198618.1">
    <property type="nucleotide sequence ID" value="NC_028799.1"/>
</dbReference>
<name>A0A0B5H8N7_9CAUD</name>
<sequence length="58" mass="7041">MKLAHTYKQSFYILNFVVSGYSSTFYIRGKLKTFTYTPSEFFKLYCKPYPRFTKEMNQ</sequence>
<keyword evidence="1" id="KW-0472">Membrane</keyword>
<evidence type="ECO:0000313" key="3">
    <source>
        <dbReference type="Proteomes" id="UP000031803"/>
    </source>
</evidence>
<organism evidence="2 3">
    <name type="scientific">Vibrio phage phi 1</name>
    <dbReference type="NCBI Taxonomy" id="1589297"/>
    <lineage>
        <taxon>Viruses</taxon>
        <taxon>Duplodnaviria</taxon>
        <taxon>Heunggongvirae</taxon>
        <taxon>Uroviricota</taxon>
        <taxon>Caudoviricetes</taxon>
        <taxon>Schitoviridae</taxon>
        <taxon>Pacinivirus</taxon>
        <taxon>Pacinivirus phi1</taxon>
    </lineage>
</organism>